<feature type="region of interest" description="Disordered" evidence="1">
    <location>
        <begin position="1"/>
        <end position="31"/>
    </location>
</feature>
<protein>
    <submittedName>
        <fullName evidence="2">Uncharacterized protein</fullName>
    </submittedName>
</protein>
<dbReference type="Proteomes" id="UP000676565">
    <property type="component" value="Unassembled WGS sequence"/>
</dbReference>
<comment type="caution">
    <text evidence="2">The sequence shown here is derived from an EMBL/GenBank/DDBJ whole genome shotgun (WGS) entry which is preliminary data.</text>
</comment>
<evidence type="ECO:0000313" key="3">
    <source>
        <dbReference type="Proteomes" id="UP000676565"/>
    </source>
</evidence>
<dbReference type="EMBL" id="JAGKQQ010000002">
    <property type="protein sequence ID" value="MBP3960643.1"/>
    <property type="molecule type" value="Genomic_DNA"/>
</dbReference>
<dbReference type="RefSeq" id="WP_210662882.1">
    <property type="nucleotide sequence ID" value="NZ_JAGKQQ010000002.1"/>
</dbReference>
<accession>A0ABS5C6C0</accession>
<sequence length="70" mass="8142">MPEEEEPRITQRTQINAKSSERRGVSPPALAENHRRVDAAPFARTMIQCLAVFDRRSLRDLRFFFAQPQT</sequence>
<reference evidence="2 3" key="1">
    <citation type="submission" date="2021-04" db="EMBL/GenBank/DDBJ databases">
        <authorList>
            <person name="Ivanova A."/>
        </authorList>
    </citation>
    <scope>NUCLEOTIDE SEQUENCE [LARGE SCALE GENOMIC DNA]</scope>
    <source>
        <strain evidence="2 3">G18</strain>
    </source>
</reference>
<proteinExistence type="predicted"/>
<evidence type="ECO:0000313" key="2">
    <source>
        <dbReference type="EMBL" id="MBP3960643.1"/>
    </source>
</evidence>
<name>A0ABS5C6C0_9BACT</name>
<keyword evidence="3" id="KW-1185">Reference proteome</keyword>
<organism evidence="2 3">
    <name type="scientific">Gemmata palustris</name>
    <dbReference type="NCBI Taxonomy" id="2822762"/>
    <lineage>
        <taxon>Bacteria</taxon>
        <taxon>Pseudomonadati</taxon>
        <taxon>Planctomycetota</taxon>
        <taxon>Planctomycetia</taxon>
        <taxon>Gemmatales</taxon>
        <taxon>Gemmataceae</taxon>
        <taxon>Gemmata</taxon>
    </lineage>
</organism>
<evidence type="ECO:0000256" key="1">
    <source>
        <dbReference type="SAM" id="MobiDB-lite"/>
    </source>
</evidence>
<gene>
    <name evidence="2" type="ORF">J8F10_35920</name>
</gene>